<evidence type="ECO:0000313" key="4">
    <source>
        <dbReference type="Proteomes" id="UP000054516"/>
    </source>
</evidence>
<feature type="domain" description="Nudix hydrolase" evidence="2">
    <location>
        <begin position="8"/>
        <end position="140"/>
    </location>
</feature>
<dbReference type="PROSITE" id="PS51462">
    <property type="entry name" value="NUDIX"/>
    <property type="match status" value="1"/>
</dbReference>
<dbReference type="GO" id="GO:0006203">
    <property type="term" value="P:dGTP catabolic process"/>
    <property type="evidence" value="ECO:0007669"/>
    <property type="project" value="TreeGrafter"/>
</dbReference>
<gene>
    <name evidence="3" type="ORF">SAMD00023353_1500560</name>
</gene>
<organism evidence="3">
    <name type="scientific">Rosellinia necatrix</name>
    <name type="common">White root-rot fungus</name>
    <dbReference type="NCBI Taxonomy" id="77044"/>
    <lineage>
        <taxon>Eukaryota</taxon>
        <taxon>Fungi</taxon>
        <taxon>Dikarya</taxon>
        <taxon>Ascomycota</taxon>
        <taxon>Pezizomycotina</taxon>
        <taxon>Sordariomycetes</taxon>
        <taxon>Xylariomycetidae</taxon>
        <taxon>Xylariales</taxon>
        <taxon>Xylariaceae</taxon>
        <taxon>Rosellinia</taxon>
    </lineage>
</organism>
<dbReference type="GO" id="GO:0005829">
    <property type="term" value="C:cytosol"/>
    <property type="evidence" value="ECO:0007669"/>
    <property type="project" value="TreeGrafter"/>
</dbReference>
<dbReference type="AlphaFoldDB" id="A0A1W2TIZ7"/>
<keyword evidence="1" id="KW-0378">Hydrolase</keyword>
<dbReference type="CDD" id="cd04678">
    <property type="entry name" value="NUDIX_MTH2_Nudt15"/>
    <property type="match status" value="1"/>
</dbReference>
<dbReference type="InterPro" id="IPR020084">
    <property type="entry name" value="NUDIX_hydrolase_CS"/>
</dbReference>
<dbReference type="Proteomes" id="UP000054516">
    <property type="component" value="Unassembled WGS sequence"/>
</dbReference>
<dbReference type="OrthoDB" id="447842at2759"/>
<dbReference type="InterPro" id="IPR015797">
    <property type="entry name" value="NUDIX_hydrolase-like_dom_sf"/>
</dbReference>
<dbReference type="Gene3D" id="3.90.79.10">
    <property type="entry name" value="Nucleoside Triphosphate Pyrophosphohydrolase"/>
    <property type="match status" value="1"/>
</dbReference>
<sequence>MAATAPAKPRVGISNIIRNARGEVLVGKRKGSHGAGTWAFPGGHLEMGESFFTCAEREGLEETGLHIRGVKVVATTNDVFDAASKHYITIFVLCVLEGEGDAEPRTMEPNKCEGWHWMSWNQLREYCKHNDDEQSPEKCFLPLVNLVKDYPQLDLAGSL</sequence>
<accession>A0A1W2TIZ7</accession>
<dbReference type="STRING" id="77044.A0A1W2TIZ7"/>
<evidence type="ECO:0000313" key="3">
    <source>
        <dbReference type="EMBL" id="GAP88167.1"/>
    </source>
</evidence>
<evidence type="ECO:0000259" key="2">
    <source>
        <dbReference type="PROSITE" id="PS51462"/>
    </source>
</evidence>
<reference evidence="3" key="1">
    <citation type="submission" date="2016-03" db="EMBL/GenBank/DDBJ databases">
        <title>Draft genome sequence of Rosellinia necatrix.</title>
        <authorList>
            <person name="Kanematsu S."/>
        </authorList>
    </citation>
    <scope>NUCLEOTIDE SEQUENCE [LARGE SCALE GENOMIC DNA]</scope>
    <source>
        <strain evidence="3">W97</strain>
    </source>
</reference>
<dbReference type="FunFam" id="3.90.79.10:FF:000060">
    <property type="entry name" value="Nudix hydrolase 1"/>
    <property type="match status" value="1"/>
</dbReference>
<name>A0A1W2TIZ7_ROSNE</name>
<dbReference type="SUPFAM" id="SSF55811">
    <property type="entry name" value="Nudix"/>
    <property type="match status" value="1"/>
</dbReference>
<proteinExistence type="predicted"/>
<dbReference type="Pfam" id="PF00293">
    <property type="entry name" value="NUDIX"/>
    <property type="match status" value="1"/>
</dbReference>
<dbReference type="InterPro" id="IPR000086">
    <property type="entry name" value="NUDIX_hydrolase_dom"/>
</dbReference>
<dbReference type="PANTHER" id="PTHR16099:SF5">
    <property type="entry name" value="NUCLEOTIDE TRIPHOSPHATE DIPHOSPHATASE NUDT15"/>
    <property type="match status" value="1"/>
</dbReference>
<dbReference type="PROSITE" id="PS00893">
    <property type="entry name" value="NUDIX_BOX"/>
    <property type="match status" value="1"/>
</dbReference>
<dbReference type="PANTHER" id="PTHR16099">
    <property type="entry name" value="8-OXO-DGTP DIPHOSPHATES NUDT15"/>
    <property type="match status" value="1"/>
</dbReference>
<dbReference type="EMBL" id="DF977460">
    <property type="protein sequence ID" value="GAP88167.1"/>
    <property type="molecule type" value="Genomic_DNA"/>
</dbReference>
<dbReference type="GO" id="GO:0035539">
    <property type="term" value="F:8-oxo-7,8-dihydrodeoxyguanosine triphosphate pyrophosphatase activity"/>
    <property type="evidence" value="ECO:0007669"/>
    <property type="project" value="TreeGrafter"/>
</dbReference>
<evidence type="ECO:0000256" key="1">
    <source>
        <dbReference type="ARBA" id="ARBA00022801"/>
    </source>
</evidence>
<keyword evidence="4" id="KW-1185">Reference proteome</keyword>
<protein>
    <submittedName>
        <fullName evidence="3">Putative nudix domain-containing protein</fullName>
    </submittedName>
</protein>
<dbReference type="OMA" id="HFEASRN"/>